<keyword evidence="1" id="KW-0472">Membrane</keyword>
<comment type="caution">
    <text evidence="2">The sequence shown here is derived from an EMBL/GenBank/DDBJ whole genome shotgun (WGS) entry which is preliminary data.</text>
</comment>
<proteinExistence type="predicted"/>
<feature type="transmembrane region" description="Helical" evidence="1">
    <location>
        <begin position="97"/>
        <end position="118"/>
    </location>
</feature>
<dbReference type="RefSeq" id="WP_135600787.1">
    <property type="nucleotide sequence ID" value="NZ_RQFK01000014.1"/>
</dbReference>
<feature type="transmembrane region" description="Helical" evidence="1">
    <location>
        <begin position="162"/>
        <end position="181"/>
    </location>
</feature>
<evidence type="ECO:0000313" key="2">
    <source>
        <dbReference type="EMBL" id="TGK84557.1"/>
    </source>
</evidence>
<protein>
    <submittedName>
        <fullName evidence="2">Uncharacterized protein</fullName>
    </submittedName>
</protein>
<feature type="transmembrane region" description="Helical" evidence="1">
    <location>
        <begin position="239"/>
        <end position="257"/>
    </location>
</feature>
<accession>A0A4R9IDK0</accession>
<keyword evidence="1" id="KW-0812">Transmembrane</keyword>
<gene>
    <name evidence="2" type="ORF">EHQ24_06075</name>
</gene>
<feature type="transmembrane region" description="Helical" evidence="1">
    <location>
        <begin position="130"/>
        <end position="150"/>
    </location>
</feature>
<sequence>MNLFETEFLFCVLSGFFLFHSLSRISEETKRSDLLFQWTMITVFGFVLTETLKKWGIHSEIWNTDSIFVYITKSNLLLFLSYVSFEERIFDFSPFRRIFVSVFLYLFWVSLLFGIYFFQKTILVQDNTLILPFAISLGAFVWMREMFWNLDGGKEQILGEDNLRFVYLSFLPAAFLVLSPWKVDVQFFKQVATILMYGTSSLVGFLFVSKLKKEMVPTSAETGIWIGALAFSVCLGTEILVVLPLAFFSGIFGRLIYSYLSSISWSASGIRGVVSFLYPSVLGIFLPFFLAEPSGWVHSPYVLLGVQILYFLSFYLAASFCFGIILLNKQK</sequence>
<evidence type="ECO:0000313" key="3">
    <source>
        <dbReference type="Proteomes" id="UP000298009"/>
    </source>
</evidence>
<name>A0A4R9IDK0_9LEPT</name>
<reference evidence="2" key="1">
    <citation type="journal article" date="2019" name="PLoS Negl. Trop. Dis.">
        <title>Revisiting the worldwide diversity of Leptospira species in the environment.</title>
        <authorList>
            <person name="Vincent A.T."/>
            <person name="Schiettekatte O."/>
            <person name="Bourhy P."/>
            <person name="Veyrier F.J."/>
            <person name="Picardeau M."/>
        </authorList>
    </citation>
    <scope>NUCLEOTIDE SEQUENCE [LARGE SCALE GENOMIC DNA]</scope>
    <source>
        <strain evidence="2">201800287</strain>
    </source>
</reference>
<feature type="transmembrane region" description="Helical" evidence="1">
    <location>
        <begin position="302"/>
        <end position="327"/>
    </location>
</feature>
<keyword evidence="3" id="KW-1185">Reference proteome</keyword>
<dbReference type="AlphaFoldDB" id="A0A4R9IDK0"/>
<feature type="transmembrane region" description="Helical" evidence="1">
    <location>
        <begin position="269"/>
        <end position="290"/>
    </location>
</feature>
<dbReference type="OrthoDB" id="342170at2"/>
<keyword evidence="1" id="KW-1133">Transmembrane helix</keyword>
<evidence type="ECO:0000256" key="1">
    <source>
        <dbReference type="SAM" id="Phobius"/>
    </source>
</evidence>
<organism evidence="2 3">
    <name type="scientific">Leptospira noumeaensis</name>
    <dbReference type="NCBI Taxonomy" id="2484964"/>
    <lineage>
        <taxon>Bacteria</taxon>
        <taxon>Pseudomonadati</taxon>
        <taxon>Spirochaetota</taxon>
        <taxon>Spirochaetia</taxon>
        <taxon>Leptospirales</taxon>
        <taxon>Leptospiraceae</taxon>
        <taxon>Leptospira</taxon>
    </lineage>
</organism>
<feature type="transmembrane region" description="Helical" evidence="1">
    <location>
        <begin position="187"/>
        <end position="208"/>
    </location>
</feature>
<dbReference type="Proteomes" id="UP000298009">
    <property type="component" value="Unassembled WGS sequence"/>
</dbReference>
<dbReference type="EMBL" id="RQFK01000014">
    <property type="protein sequence ID" value="TGK84557.1"/>
    <property type="molecule type" value="Genomic_DNA"/>
</dbReference>